<sequence>MQVLSFDKQGKTRTFFRAIKKCFHVELARRRRHRSRATVIGITGSSAKTTTSELLAFILEPEGRVHKQTKGNTFKPLVRGLRRLSRDADYAVIEVAAGGKSGVAAMAALLKPDIAVVTLVADEHRSIFRGAEAVAIEKQWLVQSLPLAGVAMLNADDPRVMAMAKASMARTVTFGRGDTADYRATDIKAAFPSRLALQLRWQGGAVVLRTRFVAEHFWLPVAAAAATALELGIDPDHVSERIACFEPLFDRFSVLEVPGGPAFLIDTNKAPLHSLNLAFDALKKADVPHKRAIVGQISDYVGKADKTYRAVYQNARAAADEVIFVGENAHRARASDQDRDSGRFHEMRSVRKAADHIKATLRPNELILIKGSGNLHLERIALALTQDVQCWQDQCGQVKNCISCGKYGIPFERHAEVRKAEKRAQRWWRRLLGMKGSPNVHKREAGG</sequence>
<dbReference type="InterPro" id="IPR051046">
    <property type="entry name" value="MurCDEF_CellWall_CoF430Synth"/>
</dbReference>
<dbReference type="InterPro" id="IPR004101">
    <property type="entry name" value="Mur_ligase_C"/>
</dbReference>
<reference evidence="6 7" key="1">
    <citation type="submission" date="2018-10" db="EMBL/GenBank/DDBJ databases">
        <authorList>
            <person name="Perry B.J."/>
            <person name="Sullivan J.T."/>
            <person name="Murphy R.J.T."/>
            <person name="Ramsay J.P."/>
            <person name="Ronson C.W."/>
        </authorList>
    </citation>
    <scope>NUCLEOTIDE SEQUENCE [LARGE SCALE GENOMIC DNA]</scope>
    <source>
        <strain evidence="6 7">R88b</strain>
    </source>
</reference>
<accession>A0A6M7WVS8</accession>
<dbReference type="EMBL" id="CP033367">
    <property type="protein sequence ID" value="QKD06267.1"/>
    <property type="molecule type" value="Genomic_DNA"/>
</dbReference>
<evidence type="ECO:0000313" key="6">
    <source>
        <dbReference type="EMBL" id="QKD06267.1"/>
    </source>
</evidence>
<dbReference type="InterPro" id="IPR013221">
    <property type="entry name" value="Mur_ligase_cen"/>
</dbReference>
<organism evidence="6 7">
    <name type="scientific">Mesorhizobium loti R88b</name>
    <dbReference type="NCBI Taxonomy" id="935548"/>
    <lineage>
        <taxon>Bacteria</taxon>
        <taxon>Pseudomonadati</taxon>
        <taxon>Pseudomonadota</taxon>
        <taxon>Alphaproteobacteria</taxon>
        <taxon>Hyphomicrobiales</taxon>
        <taxon>Phyllobacteriaceae</taxon>
        <taxon>Mesorhizobium</taxon>
    </lineage>
</organism>
<dbReference type="PANTHER" id="PTHR43024">
    <property type="entry name" value="UDP-N-ACETYLMURAMOYL-TRIPEPTIDE--D-ALANYL-D-ALANINE LIGASE"/>
    <property type="match status" value="1"/>
</dbReference>
<dbReference type="Pfam" id="PF02875">
    <property type="entry name" value="Mur_ligase_C"/>
    <property type="match status" value="1"/>
</dbReference>
<proteinExistence type="predicted"/>
<dbReference type="PANTHER" id="PTHR43024:SF1">
    <property type="entry name" value="UDP-N-ACETYLMURAMOYL-TRIPEPTIDE--D-ALANYL-D-ALANINE LIGASE"/>
    <property type="match status" value="1"/>
</dbReference>
<keyword evidence="3" id="KW-0067">ATP-binding</keyword>
<evidence type="ECO:0000256" key="3">
    <source>
        <dbReference type="ARBA" id="ARBA00022840"/>
    </source>
</evidence>
<evidence type="ECO:0000256" key="1">
    <source>
        <dbReference type="ARBA" id="ARBA00022598"/>
    </source>
</evidence>
<name>A0A6M7WVS8_RHILI</name>
<dbReference type="SUPFAM" id="SSF53244">
    <property type="entry name" value="MurD-like peptide ligases, peptide-binding domain"/>
    <property type="match status" value="1"/>
</dbReference>
<feature type="domain" description="Mur ligase central" evidence="5">
    <location>
        <begin position="42"/>
        <end position="227"/>
    </location>
</feature>
<dbReference type="GO" id="GO:0005524">
    <property type="term" value="F:ATP binding"/>
    <property type="evidence" value="ECO:0007669"/>
    <property type="project" value="UniProtKB-KW"/>
</dbReference>
<dbReference type="InterPro" id="IPR036565">
    <property type="entry name" value="Mur-like_cat_sf"/>
</dbReference>
<gene>
    <name evidence="6" type="ORF">EB235_12565</name>
</gene>
<dbReference type="SUPFAM" id="SSF53623">
    <property type="entry name" value="MurD-like peptide ligases, catalytic domain"/>
    <property type="match status" value="1"/>
</dbReference>
<protein>
    <submittedName>
        <fullName evidence="6">UDP-N-acetylmuramoyl-tripeptide--D-alanyl-D-alanine ligase</fullName>
    </submittedName>
</protein>
<feature type="domain" description="Mur ligase C-terminal" evidence="4">
    <location>
        <begin position="251"/>
        <end position="373"/>
    </location>
</feature>
<dbReference type="Gene3D" id="3.90.190.20">
    <property type="entry name" value="Mur ligase, C-terminal domain"/>
    <property type="match status" value="1"/>
</dbReference>
<dbReference type="InterPro" id="IPR036615">
    <property type="entry name" value="Mur_ligase_C_dom_sf"/>
</dbReference>
<evidence type="ECO:0000259" key="5">
    <source>
        <dbReference type="Pfam" id="PF08245"/>
    </source>
</evidence>
<dbReference type="Pfam" id="PF08245">
    <property type="entry name" value="Mur_ligase_M"/>
    <property type="match status" value="1"/>
</dbReference>
<evidence type="ECO:0000313" key="7">
    <source>
        <dbReference type="Proteomes" id="UP000503017"/>
    </source>
</evidence>
<dbReference type="GO" id="GO:0016881">
    <property type="term" value="F:acid-amino acid ligase activity"/>
    <property type="evidence" value="ECO:0007669"/>
    <property type="project" value="InterPro"/>
</dbReference>
<evidence type="ECO:0000259" key="4">
    <source>
        <dbReference type="Pfam" id="PF02875"/>
    </source>
</evidence>
<dbReference type="Gene3D" id="3.40.1190.10">
    <property type="entry name" value="Mur-like, catalytic domain"/>
    <property type="match status" value="1"/>
</dbReference>
<keyword evidence="2" id="KW-0547">Nucleotide-binding</keyword>
<keyword evidence="1 6" id="KW-0436">Ligase</keyword>
<dbReference type="Proteomes" id="UP000503017">
    <property type="component" value="Chromosome"/>
</dbReference>
<dbReference type="AlphaFoldDB" id="A0A6M7WVS8"/>
<evidence type="ECO:0000256" key="2">
    <source>
        <dbReference type="ARBA" id="ARBA00022741"/>
    </source>
</evidence>